<evidence type="ECO:0000313" key="2">
    <source>
        <dbReference type="EMBL" id="KAF4616694.1"/>
    </source>
</evidence>
<sequence>MFDLACGVRLRGFRPPPANDLDDILTMYNNADVAPLVSDAYPVPQGQKFLDKMKSAIESDVSEMFFMIETIPDTPEKDSDSPNKPEFVGFVSLWARGERGNRHSIFGISFMPKFWGKGYGTEVTKFVIKHAFVQLNMHRISLQVYEGNERAIAVYKQVGFIQEGVMRKTRWSNGRWIDEIQMGILVDDWRKLQEESVHEESSRE</sequence>
<dbReference type="GO" id="GO:0016747">
    <property type="term" value="F:acyltransferase activity, transferring groups other than amino-acyl groups"/>
    <property type="evidence" value="ECO:0007669"/>
    <property type="project" value="InterPro"/>
</dbReference>
<evidence type="ECO:0000313" key="3">
    <source>
        <dbReference type="Proteomes" id="UP000521872"/>
    </source>
</evidence>
<feature type="domain" description="N-acetyltransferase" evidence="1">
    <location>
        <begin position="8"/>
        <end position="187"/>
    </location>
</feature>
<protein>
    <recommendedName>
        <fullName evidence="1">N-acetyltransferase domain-containing protein</fullName>
    </recommendedName>
</protein>
<dbReference type="PROSITE" id="PS51186">
    <property type="entry name" value="GNAT"/>
    <property type="match status" value="1"/>
</dbReference>
<name>A0A8H4VQT6_9AGAR</name>
<dbReference type="Proteomes" id="UP000521872">
    <property type="component" value="Unassembled WGS sequence"/>
</dbReference>
<dbReference type="InterPro" id="IPR016181">
    <property type="entry name" value="Acyl_CoA_acyltransferase"/>
</dbReference>
<dbReference type="Gene3D" id="3.40.630.30">
    <property type="match status" value="1"/>
</dbReference>
<evidence type="ECO:0000259" key="1">
    <source>
        <dbReference type="PROSITE" id="PS51186"/>
    </source>
</evidence>
<dbReference type="CDD" id="cd04301">
    <property type="entry name" value="NAT_SF"/>
    <property type="match status" value="1"/>
</dbReference>
<reference evidence="2 3" key="1">
    <citation type="submission" date="2019-12" db="EMBL/GenBank/DDBJ databases">
        <authorList>
            <person name="Floudas D."/>
            <person name="Bentzer J."/>
            <person name="Ahren D."/>
            <person name="Johansson T."/>
            <person name="Persson P."/>
            <person name="Tunlid A."/>
        </authorList>
    </citation>
    <scope>NUCLEOTIDE SEQUENCE [LARGE SCALE GENOMIC DNA]</scope>
    <source>
        <strain evidence="2 3">CBS 102.39</strain>
    </source>
</reference>
<keyword evidence="3" id="KW-1185">Reference proteome</keyword>
<accession>A0A8H4VQT6</accession>
<dbReference type="InterPro" id="IPR000182">
    <property type="entry name" value="GNAT_dom"/>
</dbReference>
<proteinExistence type="predicted"/>
<dbReference type="PANTHER" id="PTHR43415">
    <property type="entry name" value="SPERMIDINE N(1)-ACETYLTRANSFERASE"/>
    <property type="match status" value="1"/>
</dbReference>
<dbReference type="PANTHER" id="PTHR43415:SF3">
    <property type="entry name" value="GNAT-FAMILY ACETYLTRANSFERASE"/>
    <property type="match status" value="1"/>
</dbReference>
<gene>
    <name evidence="2" type="ORF">D9613_008609</name>
</gene>
<dbReference type="SUPFAM" id="SSF55729">
    <property type="entry name" value="Acyl-CoA N-acyltransferases (Nat)"/>
    <property type="match status" value="1"/>
</dbReference>
<dbReference type="EMBL" id="JAACJL010000031">
    <property type="protein sequence ID" value="KAF4616694.1"/>
    <property type="molecule type" value="Genomic_DNA"/>
</dbReference>
<comment type="caution">
    <text evidence="2">The sequence shown here is derived from an EMBL/GenBank/DDBJ whole genome shotgun (WGS) entry which is preliminary data.</text>
</comment>
<dbReference type="Pfam" id="PF13302">
    <property type="entry name" value="Acetyltransf_3"/>
    <property type="match status" value="1"/>
</dbReference>
<organism evidence="2 3">
    <name type="scientific">Agrocybe pediades</name>
    <dbReference type="NCBI Taxonomy" id="84607"/>
    <lineage>
        <taxon>Eukaryota</taxon>
        <taxon>Fungi</taxon>
        <taxon>Dikarya</taxon>
        <taxon>Basidiomycota</taxon>
        <taxon>Agaricomycotina</taxon>
        <taxon>Agaricomycetes</taxon>
        <taxon>Agaricomycetidae</taxon>
        <taxon>Agaricales</taxon>
        <taxon>Agaricineae</taxon>
        <taxon>Strophariaceae</taxon>
        <taxon>Agrocybe</taxon>
    </lineage>
</organism>
<dbReference type="AlphaFoldDB" id="A0A8H4VQT6"/>